<feature type="transmembrane region" description="Helical" evidence="6">
    <location>
        <begin position="42"/>
        <end position="61"/>
    </location>
</feature>
<feature type="transmembrane region" description="Helical" evidence="6">
    <location>
        <begin position="248"/>
        <end position="267"/>
    </location>
</feature>
<evidence type="ECO:0000256" key="4">
    <source>
        <dbReference type="ARBA" id="ARBA00022989"/>
    </source>
</evidence>
<dbReference type="GO" id="GO:0009734">
    <property type="term" value="P:auxin-activated signaling pathway"/>
    <property type="evidence" value="ECO:0007669"/>
    <property type="project" value="InterPro"/>
</dbReference>
<keyword evidence="4 6" id="KW-1133">Transmembrane helix</keyword>
<comment type="similarity">
    <text evidence="2">Belongs to the tetraspanin (TM4SF) family.</text>
</comment>
<reference evidence="7" key="1">
    <citation type="submission" date="2023-05" db="EMBL/GenBank/DDBJ databases">
        <title>Genome and transcriptome analyses reveal genes involved in the formation of fine ridges on petal epidermal cells in Hibiscus trionum.</title>
        <authorList>
            <person name="Koshimizu S."/>
            <person name="Masuda S."/>
            <person name="Ishii T."/>
            <person name="Shirasu K."/>
            <person name="Hoshino A."/>
            <person name="Arita M."/>
        </authorList>
    </citation>
    <scope>NUCLEOTIDE SEQUENCE</scope>
    <source>
        <strain evidence="7">Hamamatsu line</strain>
    </source>
</reference>
<proteinExistence type="inferred from homology"/>
<dbReference type="OrthoDB" id="672773at2759"/>
<organism evidence="7 8">
    <name type="scientific">Hibiscus trionum</name>
    <name type="common">Flower of an hour</name>
    <dbReference type="NCBI Taxonomy" id="183268"/>
    <lineage>
        <taxon>Eukaryota</taxon>
        <taxon>Viridiplantae</taxon>
        <taxon>Streptophyta</taxon>
        <taxon>Embryophyta</taxon>
        <taxon>Tracheophyta</taxon>
        <taxon>Spermatophyta</taxon>
        <taxon>Magnoliopsida</taxon>
        <taxon>eudicotyledons</taxon>
        <taxon>Gunneridae</taxon>
        <taxon>Pentapetalae</taxon>
        <taxon>rosids</taxon>
        <taxon>malvids</taxon>
        <taxon>Malvales</taxon>
        <taxon>Malvaceae</taxon>
        <taxon>Malvoideae</taxon>
        <taxon>Hibiscus</taxon>
    </lineage>
</organism>
<dbReference type="GO" id="GO:0016020">
    <property type="term" value="C:membrane"/>
    <property type="evidence" value="ECO:0007669"/>
    <property type="project" value="UniProtKB-SubCell"/>
</dbReference>
<evidence type="ECO:0000313" key="7">
    <source>
        <dbReference type="EMBL" id="GMJ04925.1"/>
    </source>
</evidence>
<sequence>MGCFCNCIVGIVNSALLSLGICLIISGAYLHLKSGLDCEKILTAPFLVMGSLLIFVSMIGLMGTACSSSFCMFVYLALLSCLIVGVFFFTSFVLSITNKHVGQTLDNSDKVMESKSPLDFSHWLHNKVYDEQNWMKIKSCFVDTGICSGHDEYTVDANFYLLIHFNKSFPEVVNDSLPTSKTECCKPPDVCGFKKKNDTYWEIPSKGASANSNNEDCHRWSNEVNKLCFDCHACKGGVINDFKKEWRLLALLSMLLLLLLVLVYVLGCCAFGC</sequence>
<name>A0A9W7IYK6_HIBTR</name>
<comment type="subcellular location">
    <subcellularLocation>
        <location evidence="1">Membrane</location>
        <topology evidence="1">Multi-pass membrane protein</topology>
    </subcellularLocation>
</comment>
<dbReference type="InterPro" id="IPR018499">
    <property type="entry name" value="Tetraspanin/Peripherin"/>
</dbReference>
<feature type="transmembrane region" description="Helical" evidence="6">
    <location>
        <begin position="12"/>
        <end position="30"/>
    </location>
</feature>
<evidence type="ECO:0000256" key="3">
    <source>
        <dbReference type="ARBA" id="ARBA00022692"/>
    </source>
</evidence>
<dbReference type="EMBL" id="BSYR01000042">
    <property type="protein sequence ID" value="GMJ04925.1"/>
    <property type="molecule type" value="Genomic_DNA"/>
</dbReference>
<accession>A0A9W7IYK6</accession>
<dbReference type="Proteomes" id="UP001165190">
    <property type="component" value="Unassembled WGS sequence"/>
</dbReference>
<dbReference type="PANTHER" id="PTHR32191">
    <property type="entry name" value="TETRASPANIN-8-RELATED"/>
    <property type="match status" value="1"/>
</dbReference>
<feature type="transmembrane region" description="Helical" evidence="6">
    <location>
        <begin position="73"/>
        <end position="94"/>
    </location>
</feature>
<evidence type="ECO:0000256" key="1">
    <source>
        <dbReference type="ARBA" id="ARBA00004141"/>
    </source>
</evidence>
<evidence type="ECO:0000256" key="2">
    <source>
        <dbReference type="ARBA" id="ARBA00006840"/>
    </source>
</evidence>
<keyword evidence="3 6" id="KW-0812">Transmembrane</keyword>
<protein>
    <submittedName>
        <fullName evidence="7">Tetraspanin8</fullName>
    </submittedName>
</protein>
<gene>
    <name evidence="7" type="ORF">HRI_004161700</name>
</gene>
<evidence type="ECO:0000313" key="8">
    <source>
        <dbReference type="Proteomes" id="UP001165190"/>
    </source>
</evidence>
<evidence type="ECO:0000256" key="6">
    <source>
        <dbReference type="SAM" id="Phobius"/>
    </source>
</evidence>
<comment type="caution">
    <text evidence="7">The sequence shown here is derived from an EMBL/GenBank/DDBJ whole genome shotgun (WGS) entry which is preliminary data.</text>
</comment>
<evidence type="ECO:0000256" key="5">
    <source>
        <dbReference type="ARBA" id="ARBA00023136"/>
    </source>
</evidence>
<dbReference type="Pfam" id="PF00335">
    <property type="entry name" value="Tetraspanin"/>
    <property type="match status" value="1"/>
</dbReference>
<dbReference type="AlphaFoldDB" id="A0A9W7IYK6"/>
<keyword evidence="8" id="KW-1185">Reference proteome</keyword>
<keyword evidence="5 6" id="KW-0472">Membrane</keyword>
<dbReference type="InterPro" id="IPR044991">
    <property type="entry name" value="TET_plant"/>
</dbReference>